<dbReference type="PaxDb" id="55529-EKX52849"/>
<reference evidence="1" key="1">
    <citation type="journal article" date="2012" name="Nature">
        <title>Algal genomes reveal evolutionary mosaicism and the fate of nucleomorphs.</title>
        <authorList>
            <consortium name="DOE Joint Genome Institute"/>
            <person name="Curtis B.A."/>
            <person name="Tanifuji G."/>
            <person name="Burki F."/>
            <person name="Gruber A."/>
            <person name="Irimia M."/>
            <person name="Maruyama S."/>
            <person name="Arias M.C."/>
            <person name="Ball S.G."/>
            <person name="Gile G.H."/>
            <person name="Hirakawa Y."/>
            <person name="Hopkins J.F."/>
            <person name="Kuo A."/>
            <person name="Rensing S.A."/>
            <person name="Schmutz J."/>
            <person name="Symeonidi A."/>
            <person name="Elias M."/>
            <person name="Eveleigh R.J."/>
            <person name="Herman E.K."/>
            <person name="Klute M.J."/>
            <person name="Nakayama T."/>
            <person name="Obornik M."/>
            <person name="Reyes-Prieto A."/>
            <person name="Armbrust E.V."/>
            <person name="Aves S.J."/>
            <person name="Beiko R.G."/>
            <person name="Coutinho P."/>
            <person name="Dacks J.B."/>
            <person name="Durnford D.G."/>
            <person name="Fast N.M."/>
            <person name="Green B.R."/>
            <person name="Grisdale C.J."/>
            <person name="Hempel F."/>
            <person name="Henrissat B."/>
            <person name="Hoppner M.P."/>
            <person name="Ishida K."/>
            <person name="Kim E."/>
            <person name="Koreny L."/>
            <person name="Kroth P.G."/>
            <person name="Liu Y."/>
            <person name="Malik S.B."/>
            <person name="Maier U.G."/>
            <person name="McRose D."/>
            <person name="Mock T."/>
            <person name="Neilson J.A."/>
            <person name="Onodera N.T."/>
            <person name="Poole A.M."/>
            <person name="Pritham E.J."/>
            <person name="Richards T.A."/>
            <person name="Rocap G."/>
            <person name="Roy S.W."/>
            <person name="Sarai C."/>
            <person name="Schaack S."/>
            <person name="Shirato S."/>
            <person name="Slamovits C.H."/>
            <person name="Spencer D.F."/>
            <person name="Suzuki S."/>
            <person name="Worden A.Z."/>
            <person name="Zauner S."/>
            <person name="Barry K."/>
            <person name="Bell C."/>
            <person name="Bharti A.K."/>
            <person name="Crow J.A."/>
            <person name="Grimwood J."/>
            <person name="Kramer R."/>
            <person name="Lindquist E."/>
            <person name="Lucas S."/>
            <person name="Salamov A."/>
            <person name="McFadden G.I."/>
            <person name="Lane C.E."/>
            <person name="Keeling P.J."/>
            <person name="Gray M.W."/>
            <person name="Grigoriev I.V."/>
            <person name="Archibald J.M."/>
        </authorList>
    </citation>
    <scope>NUCLEOTIDE SEQUENCE</scope>
    <source>
        <strain evidence="1">CCMP2712</strain>
    </source>
</reference>
<dbReference type="SUPFAM" id="SSF82784">
    <property type="entry name" value="OsmC-like"/>
    <property type="match status" value="1"/>
</dbReference>
<dbReference type="InterPro" id="IPR003718">
    <property type="entry name" value="OsmC/Ohr_fam"/>
</dbReference>
<dbReference type="OrthoDB" id="10249433at2759"/>
<dbReference type="InterPro" id="IPR036102">
    <property type="entry name" value="OsmC/Ohrsf"/>
</dbReference>
<dbReference type="InterPro" id="IPR015946">
    <property type="entry name" value="KH_dom-like_a/b"/>
</dbReference>
<dbReference type="RefSeq" id="XP_005839829.1">
    <property type="nucleotide sequence ID" value="XM_005839772.1"/>
</dbReference>
<name>L1JX03_GUITC</name>
<gene>
    <name evidence="1" type="ORF">GUITHDRAFT_150457</name>
</gene>
<proteinExistence type="predicted"/>
<accession>L1JX03</accession>
<dbReference type="GeneID" id="17309618"/>
<evidence type="ECO:0008006" key="2">
    <source>
        <dbReference type="Google" id="ProtNLM"/>
    </source>
</evidence>
<dbReference type="Gene3D" id="3.30.300.20">
    <property type="match status" value="1"/>
</dbReference>
<dbReference type="Pfam" id="PF02566">
    <property type="entry name" value="OsmC"/>
    <property type="match status" value="1"/>
</dbReference>
<dbReference type="PANTHER" id="PTHR39624:SF2">
    <property type="entry name" value="OSMC-LIKE PROTEIN"/>
    <property type="match status" value="1"/>
</dbReference>
<dbReference type="KEGG" id="gtt:GUITHDRAFT_150457"/>
<feature type="non-terminal residue" evidence="1">
    <location>
        <position position="132"/>
    </location>
</feature>
<organism evidence="1">
    <name type="scientific">Guillardia theta (strain CCMP2712)</name>
    <name type="common">Cryptophyte</name>
    <dbReference type="NCBI Taxonomy" id="905079"/>
    <lineage>
        <taxon>Eukaryota</taxon>
        <taxon>Cryptophyceae</taxon>
        <taxon>Pyrenomonadales</taxon>
        <taxon>Geminigeraceae</taxon>
        <taxon>Guillardia</taxon>
    </lineage>
</organism>
<evidence type="ECO:0000313" key="1">
    <source>
        <dbReference type="EMBL" id="EKX52849.1"/>
    </source>
</evidence>
<dbReference type="PANTHER" id="PTHR39624">
    <property type="entry name" value="PROTEIN INVOLVED IN RIMO-MEDIATED BETA-METHYLTHIOLATION OF RIBOSOMAL PROTEIN S12 YCAO"/>
    <property type="match status" value="1"/>
</dbReference>
<protein>
    <recommendedName>
        <fullName evidence="2">OsmC family peroxiredoxin</fullName>
    </recommendedName>
</protein>
<dbReference type="AlphaFoldDB" id="L1JX03"/>
<dbReference type="HOGENOM" id="CLU_1922618_0_0_1"/>
<dbReference type="EMBL" id="JH992971">
    <property type="protein sequence ID" value="EKX52849.1"/>
    <property type="molecule type" value="Genomic_DNA"/>
</dbReference>
<sequence>GLDFTTRINFGGSSEIVAELPPMPGQACLNPNPKNLVLSGLAACTSMTLQHFTSTLVKDGKLPADALKEIKVEVQDKFEAGKQVPDSIHVSVDLVGNLTPDQKKMIFQAIGFCPVKQMLSGKITGGIHDKLL</sequence>